<dbReference type="AlphaFoldDB" id="A0A1J0R6D3"/>
<proteinExistence type="predicted"/>
<keyword evidence="7" id="KW-0449">Lipoprotein</keyword>
<keyword evidence="4" id="KW-0336">GPI-anchor</keyword>
<evidence type="ECO:0000256" key="4">
    <source>
        <dbReference type="ARBA" id="ARBA00022622"/>
    </source>
</evidence>
<accession>A0A1J0R6D3</accession>
<evidence type="ECO:0000313" key="11">
    <source>
        <dbReference type="EMBL" id="APD73340.1"/>
    </source>
</evidence>
<sequence length="490" mass="52990">MLQGLLAGLIVTTTWLSIQLAVVSANGGDSFALEDKNAICKFSEEVTKYAAYVMTKLRNHEAAMQQAYATEQKLAIYFQQHDTVIGRKMGPIFAAHTEKRPIDLPPIKNVGGKAADAIATINHLAGRLTETMELLASIHREAGGDTNEGCLTQADAKVHLGRSTLAKCGATHVTATTATTEELTTLTPTGFPKLRTARGSTKVAGATAECRILQTDGTDGPIKSQTTSNHMTLAACYVKLNDNGTNYGLENLQALKARNAATSTQAYKQAYLVFAAFKQATANLQTACVPLTADDVTSSTQAIHTYKLLLRHMDADEIAKETAETNDTIVQNMNFLYCEGAAFTNNWLKKAADNEVDPISYGGSGTSKTSLKSETDAEHLRKIRVYYTMQRSAATASVISSVQVEVDRLKKGNKAAAKVTETDKTCEPKGVGDKCTPSCKLAGESDSEKCKLYTEAEKQAKQSEGNYGKKEYKCSDKTQQKDRTGTCKWD</sequence>
<protein>
    <submittedName>
        <fullName evidence="11">Variant surface glycoprotein 1125.1074</fullName>
    </submittedName>
</protein>
<dbReference type="Gene3D" id="3.90.150.10">
    <property type="entry name" value="Variant Surface Glycoprotein, subunit A domain 1"/>
    <property type="match status" value="1"/>
</dbReference>
<dbReference type="GO" id="GO:0098552">
    <property type="term" value="C:side of membrane"/>
    <property type="evidence" value="ECO:0007669"/>
    <property type="project" value="UniProtKB-KW"/>
</dbReference>
<dbReference type="SUPFAM" id="SSF58087">
    <property type="entry name" value="Variant surface glycoprotein (N-terminal domain)"/>
    <property type="match status" value="1"/>
</dbReference>
<feature type="region of interest" description="Disordered" evidence="8">
    <location>
        <begin position="459"/>
        <end position="490"/>
    </location>
</feature>
<name>A0A1J0R6D3_9TRYP</name>
<dbReference type="SUPFAM" id="SSF118251">
    <property type="entry name" value="Variant surface glycoprotein MITAT 1.2, VSG 221, C-terminal domain"/>
    <property type="match status" value="1"/>
</dbReference>
<feature type="signal peptide" evidence="9">
    <location>
        <begin position="1"/>
        <end position="25"/>
    </location>
</feature>
<keyword evidence="3" id="KW-1003">Cell membrane</keyword>
<organism evidence="11">
    <name type="scientific">Trypanosoma brucei</name>
    <dbReference type="NCBI Taxonomy" id="5691"/>
    <lineage>
        <taxon>Eukaryota</taxon>
        <taxon>Discoba</taxon>
        <taxon>Euglenozoa</taxon>
        <taxon>Kinetoplastea</taxon>
        <taxon>Metakinetoplastina</taxon>
        <taxon>Trypanosomatida</taxon>
        <taxon>Trypanosomatidae</taxon>
        <taxon>Trypanosoma</taxon>
    </lineage>
</organism>
<dbReference type="EMBL" id="KX699384">
    <property type="protein sequence ID" value="APD73340.1"/>
    <property type="molecule type" value="Genomic_DNA"/>
</dbReference>
<evidence type="ECO:0000259" key="10">
    <source>
        <dbReference type="Pfam" id="PF00913"/>
    </source>
</evidence>
<dbReference type="InterPro" id="IPR001812">
    <property type="entry name" value="Trypano_VSG_A_N_dom"/>
</dbReference>
<dbReference type="InterPro" id="IPR027446">
    <property type="entry name" value="VSG_C_dom_sf"/>
</dbReference>
<evidence type="ECO:0000256" key="7">
    <source>
        <dbReference type="ARBA" id="ARBA00023288"/>
    </source>
</evidence>
<dbReference type="Gene3D" id="1.10.470.10">
    <property type="entry name" value="Variant Surface Glycoprotein, subunit A, domain 2"/>
    <property type="match status" value="1"/>
</dbReference>
<feature type="chain" id="PRO_5013062920" evidence="9">
    <location>
        <begin position="26"/>
        <end position="490"/>
    </location>
</feature>
<evidence type="ECO:0000256" key="1">
    <source>
        <dbReference type="ARBA" id="ARBA00002523"/>
    </source>
</evidence>
<comment type="subcellular location">
    <subcellularLocation>
        <location evidence="2">Cell membrane</location>
        <topology evidence="2">Lipid-anchor</topology>
        <topology evidence="2">GPI-anchor</topology>
    </subcellularLocation>
</comment>
<dbReference type="Gene3D" id="4.10.110.20">
    <property type="entry name" value="Variant surface glycoprotein MITAT 1.2, VSG 221, C-terminal domain"/>
    <property type="match status" value="1"/>
</dbReference>
<keyword evidence="6" id="KW-0325">Glycoprotein</keyword>
<evidence type="ECO:0000256" key="9">
    <source>
        <dbReference type="SAM" id="SignalP"/>
    </source>
</evidence>
<evidence type="ECO:0000256" key="3">
    <source>
        <dbReference type="ARBA" id="ARBA00022475"/>
    </source>
</evidence>
<keyword evidence="9" id="KW-0732">Signal</keyword>
<evidence type="ECO:0000256" key="8">
    <source>
        <dbReference type="SAM" id="MobiDB-lite"/>
    </source>
</evidence>
<dbReference type="GO" id="GO:0005886">
    <property type="term" value="C:plasma membrane"/>
    <property type="evidence" value="ECO:0007669"/>
    <property type="project" value="UniProtKB-SubCell"/>
</dbReference>
<evidence type="ECO:0000256" key="2">
    <source>
        <dbReference type="ARBA" id="ARBA00004609"/>
    </source>
</evidence>
<reference evidence="11" key="1">
    <citation type="submission" date="2016-08" db="EMBL/GenBank/DDBJ databases">
        <title>VSG repertoire of Trypanosoma brucei EATRO 1125.</title>
        <authorList>
            <person name="Cross G.A."/>
        </authorList>
    </citation>
    <scope>NUCLEOTIDE SEQUENCE</scope>
    <source>
        <strain evidence="11">EATRO 1125</strain>
    </source>
</reference>
<comment type="function">
    <text evidence="1">VSG forms a coat on the surface of the parasite. The trypanosome evades the immune response of the host by expressing a series of antigenically distinct VSGs from an estimated 1000 VSG genes.</text>
</comment>
<dbReference type="GO" id="GO:0042783">
    <property type="term" value="P:symbiont-mediated evasion of host immune response"/>
    <property type="evidence" value="ECO:0007669"/>
    <property type="project" value="InterPro"/>
</dbReference>
<keyword evidence="5" id="KW-0472">Membrane</keyword>
<evidence type="ECO:0000256" key="5">
    <source>
        <dbReference type="ARBA" id="ARBA00023136"/>
    </source>
</evidence>
<feature type="domain" description="Trypanosome variant surface glycoprotein A-type N-terminal" evidence="10">
    <location>
        <begin position="19"/>
        <end position="388"/>
    </location>
</feature>
<dbReference type="VEuPathDB" id="TriTrypDB:Tb427_000199500"/>
<evidence type="ECO:0000256" key="6">
    <source>
        <dbReference type="ARBA" id="ARBA00023180"/>
    </source>
</evidence>
<dbReference type="Pfam" id="PF00913">
    <property type="entry name" value="Trypan_glycop"/>
    <property type="match status" value="1"/>
</dbReference>